<dbReference type="Pfam" id="PF05184">
    <property type="entry name" value="SapB_1"/>
    <property type="match status" value="1"/>
</dbReference>
<dbReference type="Pfam" id="PF03489">
    <property type="entry name" value="SapB_2"/>
    <property type="match status" value="1"/>
</dbReference>
<evidence type="ECO:0000256" key="9">
    <source>
        <dbReference type="ARBA" id="ARBA00023157"/>
    </source>
</evidence>
<evidence type="ECO:0000256" key="6">
    <source>
        <dbReference type="ARBA" id="ARBA00022750"/>
    </source>
</evidence>
<dbReference type="InterPro" id="IPR051428">
    <property type="entry name" value="Sphingo_Act-Surfact_Prot"/>
</dbReference>
<keyword evidence="14" id="KW-1185">Reference proteome</keyword>
<feature type="domain" description="Peptidase A1" evidence="12">
    <location>
        <begin position="1"/>
        <end position="188"/>
    </location>
</feature>
<keyword evidence="5" id="KW-0732">Signal</keyword>
<name>A0AAV8T6V8_9ROSI</name>
<evidence type="ECO:0000256" key="10">
    <source>
        <dbReference type="ARBA" id="ARBA00023180"/>
    </source>
</evidence>
<dbReference type="PROSITE" id="PS50015">
    <property type="entry name" value="SAP_B"/>
    <property type="match status" value="2"/>
</dbReference>
<organism evidence="13 14">
    <name type="scientific">Erythroxylum novogranatense</name>
    <dbReference type="NCBI Taxonomy" id="1862640"/>
    <lineage>
        <taxon>Eukaryota</taxon>
        <taxon>Viridiplantae</taxon>
        <taxon>Streptophyta</taxon>
        <taxon>Embryophyta</taxon>
        <taxon>Tracheophyta</taxon>
        <taxon>Spermatophyta</taxon>
        <taxon>Magnoliopsida</taxon>
        <taxon>eudicotyledons</taxon>
        <taxon>Gunneridae</taxon>
        <taxon>Pentapetalae</taxon>
        <taxon>rosids</taxon>
        <taxon>fabids</taxon>
        <taxon>Malpighiales</taxon>
        <taxon>Erythroxylaceae</taxon>
        <taxon>Erythroxylum</taxon>
    </lineage>
</organism>
<evidence type="ECO:0000259" key="12">
    <source>
        <dbReference type="PROSITE" id="PS51767"/>
    </source>
</evidence>
<keyword evidence="4" id="KW-0645">Protease</keyword>
<keyword evidence="9" id="KW-1015">Disulfide bond</keyword>
<keyword evidence="8" id="KW-0865">Zymogen</keyword>
<accession>A0AAV8T6V8</accession>
<evidence type="ECO:0000256" key="7">
    <source>
        <dbReference type="ARBA" id="ARBA00022801"/>
    </source>
</evidence>
<dbReference type="PANTHER" id="PTHR11480:SF3">
    <property type="entry name" value="BCDNA.GH08312"/>
    <property type="match status" value="1"/>
</dbReference>
<dbReference type="PROSITE" id="PS51767">
    <property type="entry name" value="PEPTIDASE_A1"/>
    <property type="match status" value="1"/>
</dbReference>
<dbReference type="InterPro" id="IPR011001">
    <property type="entry name" value="Saposin-like"/>
</dbReference>
<dbReference type="SUPFAM" id="SSF47862">
    <property type="entry name" value="Saposin"/>
    <property type="match status" value="1"/>
</dbReference>
<gene>
    <name evidence="13" type="ORF">K2173_004668</name>
</gene>
<dbReference type="InterPro" id="IPR008139">
    <property type="entry name" value="SaposinB_dom"/>
</dbReference>
<dbReference type="SUPFAM" id="SSF50630">
    <property type="entry name" value="Acid proteases"/>
    <property type="match status" value="1"/>
</dbReference>
<dbReference type="PANTHER" id="PTHR11480">
    <property type="entry name" value="SAPOSIN-RELATED"/>
    <property type="match status" value="1"/>
</dbReference>
<evidence type="ECO:0000256" key="1">
    <source>
        <dbReference type="ARBA" id="ARBA00004116"/>
    </source>
</evidence>
<keyword evidence="7" id="KW-0378">Hydrolase</keyword>
<evidence type="ECO:0000259" key="11">
    <source>
        <dbReference type="PROSITE" id="PS50015"/>
    </source>
</evidence>
<sequence>MGDVLIGGKPTGASGVVSQECKAVVNHYGETIMDLLLAEAQPKKVCSQIRLCTFDKTKGLSLPCDAMCSACEMAVVWMESQLKQNQTQERILNYVNKLCDRMPGPLGESTVDCSSLSSMPIVSCTISGKVFDLCISGFTALDIPPPPILFLLYPVDHLAIFCPRILGDVFIGRYHTLFDYGNMRVGFAKAA</sequence>
<protein>
    <submittedName>
        <fullName evidence="13">Uncharacterized protein</fullName>
    </submittedName>
</protein>
<evidence type="ECO:0000256" key="2">
    <source>
        <dbReference type="ARBA" id="ARBA00007447"/>
    </source>
</evidence>
<evidence type="ECO:0000256" key="8">
    <source>
        <dbReference type="ARBA" id="ARBA00023145"/>
    </source>
</evidence>
<evidence type="ECO:0000256" key="5">
    <source>
        <dbReference type="ARBA" id="ARBA00022729"/>
    </source>
</evidence>
<evidence type="ECO:0000313" key="13">
    <source>
        <dbReference type="EMBL" id="KAJ8761819.1"/>
    </source>
</evidence>
<comment type="subcellular location">
    <subcellularLocation>
        <location evidence="1">Vacuole</location>
    </subcellularLocation>
</comment>
<proteinExistence type="inferred from homology"/>
<dbReference type="GO" id="GO:0006665">
    <property type="term" value="P:sphingolipid metabolic process"/>
    <property type="evidence" value="ECO:0007669"/>
    <property type="project" value="InterPro"/>
</dbReference>
<evidence type="ECO:0000256" key="3">
    <source>
        <dbReference type="ARBA" id="ARBA00022554"/>
    </source>
</evidence>
<keyword evidence="10" id="KW-0325">Glycoprotein</keyword>
<dbReference type="InterPro" id="IPR021109">
    <property type="entry name" value="Peptidase_aspartic_dom_sf"/>
</dbReference>
<keyword evidence="3" id="KW-0926">Vacuole</keyword>
<dbReference type="InterPro" id="IPR033121">
    <property type="entry name" value="PEPTIDASE_A1"/>
</dbReference>
<dbReference type="InterPro" id="IPR008373">
    <property type="entry name" value="Saposin"/>
</dbReference>
<dbReference type="Proteomes" id="UP001159364">
    <property type="component" value="Linkage Group LG06"/>
</dbReference>
<dbReference type="GO" id="GO:0016020">
    <property type="term" value="C:membrane"/>
    <property type="evidence" value="ECO:0007669"/>
    <property type="project" value="GOC"/>
</dbReference>
<dbReference type="EMBL" id="JAIWQS010000006">
    <property type="protein sequence ID" value="KAJ8761819.1"/>
    <property type="molecule type" value="Genomic_DNA"/>
</dbReference>
<dbReference type="GO" id="GO:0004190">
    <property type="term" value="F:aspartic-type endopeptidase activity"/>
    <property type="evidence" value="ECO:0007669"/>
    <property type="project" value="UniProtKB-KW"/>
</dbReference>
<evidence type="ECO:0000313" key="14">
    <source>
        <dbReference type="Proteomes" id="UP001159364"/>
    </source>
</evidence>
<dbReference type="Gene3D" id="2.40.70.10">
    <property type="entry name" value="Acid Proteases"/>
    <property type="match status" value="1"/>
</dbReference>
<dbReference type="InterPro" id="IPR007856">
    <property type="entry name" value="SapB_1"/>
</dbReference>
<reference evidence="13 14" key="1">
    <citation type="submission" date="2021-09" db="EMBL/GenBank/DDBJ databases">
        <title>Genomic insights and catalytic innovation underlie evolution of tropane alkaloids biosynthesis.</title>
        <authorList>
            <person name="Wang Y.-J."/>
            <person name="Tian T."/>
            <person name="Huang J.-P."/>
            <person name="Huang S.-X."/>
        </authorList>
    </citation>
    <scope>NUCLEOTIDE SEQUENCE [LARGE SCALE GENOMIC DNA]</scope>
    <source>
        <strain evidence="13">KIB-2018</strain>
        <tissue evidence="13">Leaf</tissue>
    </source>
</reference>
<evidence type="ECO:0000256" key="4">
    <source>
        <dbReference type="ARBA" id="ARBA00022670"/>
    </source>
</evidence>
<feature type="domain" description="Saposin B-type" evidence="11">
    <location>
        <begin position="64"/>
        <end position="105"/>
    </location>
</feature>
<dbReference type="InterPro" id="IPR008138">
    <property type="entry name" value="SapB_2"/>
</dbReference>
<dbReference type="AlphaFoldDB" id="A0AAV8T6V8"/>
<dbReference type="GO" id="GO:0005764">
    <property type="term" value="C:lysosome"/>
    <property type="evidence" value="ECO:0007669"/>
    <property type="project" value="InterPro"/>
</dbReference>
<dbReference type="PRINTS" id="PR01797">
    <property type="entry name" value="SAPOSIN"/>
</dbReference>
<feature type="domain" description="Saposin B-type" evidence="11">
    <location>
        <begin position="16"/>
        <end position="56"/>
    </location>
</feature>
<dbReference type="GO" id="GO:0006508">
    <property type="term" value="P:proteolysis"/>
    <property type="evidence" value="ECO:0007669"/>
    <property type="project" value="UniProtKB-KW"/>
</dbReference>
<dbReference type="FunFam" id="1.10.225.10:FF:000001">
    <property type="entry name" value="Aspartic proteinase A1"/>
    <property type="match status" value="1"/>
</dbReference>
<dbReference type="Gene3D" id="1.10.225.10">
    <property type="entry name" value="Saposin-like"/>
    <property type="match status" value="1"/>
</dbReference>
<comment type="similarity">
    <text evidence="2">Belongs to the peptidase A1 family.</text>
</comment>
<keyword evidence="6" id="KW-0064">Aspartyl protease</keyword>
<comment type="caution">
    <text evidence="13">The sequence shown here is derived from an EMBL/GenBank/DDBJ whole genome shotgun (WGS) entry which is preliminary data.</text>
</comment>